<keyword evidence="2" id="KW-1185">Reference proteome</keyword>
<protein>
    <recommendedName>
        <fullName evidence="3">YceI-like domain-containing protein</fullName>
    </recommendedName>
</protein>
<gene>
    <name evidence="1" type="ORF">J0A69_12385</name>
</gene>
<evidence type="ECO:0008006" key="3">
    <source>
        <dbReference type="Google" id="ProtNLM"/>
    </source>
</evidence>
<name>A0ABS3CGM0_9BACT</name>
<reference evidence="1 2" key="1">
    <citation type="submission" date="2021-03" db="EMBL/GenBank/DDBJ databases">
        <title>novel species isolated from a fishpond in China.</title>
        <authorList>
            <person name="Lu H."/>
            <person name="Cai Z."/>
        </authorList>
    </citation>
    <scope>NUCLEOTIDE SEQUENCE [LARGE SCALE GENOMIC DNA]</scope>
    <source>
        <strain evidence="1 2">YJ13C</strain>
    </source>
</reference>
<evidence type="ECO:0000313" key="2">
    <source>
        <dbReference type="Proteomes" id="UP000664480"/>
    </source>
</evidence>
<dbReference type="Proteomes" id="UP000664480">
    <property type="component" value="Unassembled WGS sequence"/>
</dbReference>
<evidence type="ECO:0000313" key="1">
    <source>
        <dbReference type="EMBL" id="MBN7816237.1"/>
    </source>
</evidence>
<organism evidence="1 2">
    <name type="scientific">Algoriphagus pacificus</name>
    <dbReference type="NCBI Taxonomy" id="2811234"/>
    <lineage>
        <taxon>Bacteria</taxon>
        <taxon>Pseudomonadati</taxon>
        <taxon>Bacteroidota</taxon>
        <taxon>Cytophagia</taxon>
        <taxon>Cytophagales</taxon>
        <taxon>Cyclobacteriaceae</taxon>
        <taxon>Algoriphagus</taxon>
    </lineage>
</organism>
<dbReference type="RefSeq" id="WP_206586866.1">
    <property type="nucleotide sequence ID" value="NZ_JAFKCU010000002.1"/>
</dbReference>
<comment type="caution">
    <text evidence="1">The sequence shown here is derived from an EMBL/GenBank/DDBJ whole genome shotgun (WGS) entry which is preliminary data.</text>
</comment>
<dbReference type="EMBL" id="JAFKCU010000002">
    <property type="protein sequence ID" value="MBN7816237.1"/>
    <property type="molecule type" value="Genomic_DNA"/>
</dbReference>
<sequence length="94" mass="10088">MKSIHVNSFIILSVLLFMVSPIYGQQSYKLSGAQKLTVSGTSTIHDWQMVANDNTSGTAELTIEKGNLVSIQSMTINLPVKSLKSGKGGMDNNA</sequence>
<accession>A0ABS3CGM0</accession>
<proteinExistence type="predicted"/>